<feature type="region of interest" description="Disordered" evidence="1">
    <location>
        <begin position="102"/>
        <end position="122"/>
    </location>
</feature>
<feature type="compositionally biased region" description="Low complexity" evidence="1">
    <location>
        <begin position="1"/>
        <end position="26"/>
    </location>
</feature>
<accession>A0A7R9I9Z5</accession>
<organism evidence="3">
    <name type="scientific">Timema tahoe</name>
    <dbReference type="NCBI Taxonomy" id="61484"/>
    <lineage>
        <taxon>Eukaryota</taxon>
        <taxon>Metazoa</taxon>
        <taxon>Ecdysozoa</taxon>
        <taxon>Arthropoda</taxon>
        <taxon>Hexapoda</taxon>
        <taxon>Insecta</taxon>
        <taxon>Pterygota</taxon>
        <taxon>Neoptera</taxon>
        <taxon>Polyneoptera</taxon>
        <taxon>Phasmatodea</taxon>
        <taxon>Timematodea</taxon>
        <taxon>Timematoidea</taxon>
        <taxon>Timematidae</taxon>
        <taxon>Timema</taxon>
    </lineage>
</organism>
<dbReference type="EMBL" id="OE000317">
    <property type="protein sequence ID" value="CAD7453352.1"/>
    <property type="molecule type" value="Genomic_DNA"/>
</dbReference>
<keyword evidence="2" id="KW-0812">Transmembrane</keyword>
<feature type="region of interest" description="Disordered" evidence="1">
    <location>
        <begin position="1"/>
        <end position="39"/>
    </location>
</feature>
<sequence>MESSMSSGLSSSWDSRSSRSGSSTRSISDKGDSAPDTEDNIMNQNLIALDFEEDLVSNSVNPTCSHTSNGKTRQPCGETHAGTIYISKSVQPTLRDIHRTVGFQPGSPPGQTQVEPGGIQNEHWPTGFKFGDSSSRNTLTRSPATSPPFVGLSKSSLLVSETSGSSFGNESGFVILIISPFSSYSSGKEWSSEFGVCKRLAMEMRSVLEVYGRVVQGVLCTHCHMCSKNMDIECKRDKESGGHEEHLEASSVGSSRSSPSKLKTESRRPRLVVLLVVVVVVVVVVVIVLVVAIAAALSNLVLEPSWLSTLSLGLCQRNGWISTMSCHSKERSDCDLRQKWGWGVTVRHLSSVGGSVSVY</sequence>
<evidence type="ECO:0000256" key="1">
    <source>
        <dbReference type="SAM" id="MobiDB-lite"/>
    </source>
</evidence>
<gene>
    <name evidence="3" type="ORF">TTEB3V08_LOCUS1497</name>
</gene>
<name>A0A7R9I9Z5_9NEOP</name>
<keyword evidence="2" id="KW-0472">Membrane</keyword>
<evidence type="ECO:0000256" key="2">
    <source>
        <dbReference type="SAM" id="Phobius"/>
    </source>
</evidence>
<dbReference type="AlphaFoldDB" id="A0A7R9I9Z5"/>
<keyword evidence="2" id="KW-1133">Transmembrane helix</keyword>
<protein>
    <submittedName>
        <fullName evidence="3">Uncharacterized protein</fullName>
    </submittedName>
</protein>
<evidence type="ECO:0000313" key="3">
    <source>
        <dbReference type="EMBL" id="CAD7453352.1"/>
    </source>
</evidence>
<proteinExistence type="predicted"/>
<feature type="transmembrane region" description="Helical" evidence="2">
    <location>
        <begin position="271"/>
        <end position="297"/>
    </location>
</feature>
<reference evidence="3" key="1">
    <citation type="submission" date="2020-11" db="EMBL/GenBank/DDBJ databases">
        <authorList>
            <person name="Tran Van P."/>
        </authorList>
    </citation>
    <scope>NUCLEOTIDE SEQUENCE</scope>
</reference>